<dbReference type="OrthoDB" id="10260567at2759"/>
<evidence type="ECO:0000313" key="1">
    <source>
        <dbReference type="EnsemblMetazoa" id="CLYHEMP009915.2"/>
    </source>
</evidence>
<reference evidence="1" key="1">
    <citation type="submission" date="2021-01" db="UniProtKB">
        <authorList>
            <consortium name="EnsemblMetazoa"/>
        </authorList>
    </citation>
    <scope>IDENTIFICATION</scope>
</reference>
<dbReference type="Proteomes" id="UP000594262">
    <property type="component" value="Unplaced"/>
</dbReference>
<proteinExistence type="predicted"/>
<name>A0A7M5WSE5_9CNID</name>
<dbReference type="AlphaFoldDB" id="A0A7M5WSE5"/>
<accession>A0A7M5WSE5</accession>
<protein>
    <submittedName>
        <fullName evidence="1">Uncharacterized protein</fullName>
    </submittedName>
</protein>
<keyword evidence="2" id="KW-1185">Reference proteome</keyword>
<evidence type="ECO:0000313" key="2">
    <source>
        <dbReference type="Proteomes" id="UP000594262"/>
    </source>
</evidence>
<dbReference type="EnsemblMetazoa" id="CLYHEMT009915.2">
    <property type="protein sequence ID" value="CLYHEMP009915.2"/>
    <property type="gene ID" value="CLYHEMG009915"/>
</dbReference>
<organism evidence="1 2">
    <name type="scientific">Clytia hemisphaerica</name>
    <dbReference type="NCBI Taxonomy" id="252671"/>
    <lineage>
        <taxon>Eukaryota</taxon>
        <taxon>Metazoa</taxon>
        <taxon>Cnidaria</taxon>
        <taxon>Hydrozoa</taxon>
        <taxon>Hydroidolina</taxon>
        <taxon>Leptothecata</taxon>
        <taxon>Obeliida</taxon>
        <taxon>Clytiidae</taxon>
        <taxon>Clytia</taxon>
    </lineage>
</organism>
<sequence length="118" mass="13583">MLLKEVDDLASATDNPAKMNGNSGHVNEEISPLSESLKKLQEINEEIRRLRSLSYKENVDQVRTLFQYSFWDDIFSKWVVHLGLLMRGSILGAEGVILWVSKSFCALTFLQLQKYFKN</sequence>